<name>A0A6P5AY31_BRABE</name>
<proteinExistence type="predicted"/>
<dbReference type="AlphaFoldDB" id="A0A6P5AY31"/>
<dbReference type="GO" id="GO:0005737">
    <property type="term" value="C:cytoplasm"/>
    <property type="evidence" value="ECO:0007669"/>
    <property type="project" value="TreeGrafter"/>
</dbReference>
<evidence type="ECO:0000256" key="6">
    <source>
        <dbReference type="SAM" id="MobiDB-lite"/>
    </source>
</evidence>
<dbReference type="Proteomes" id="UP000515135">
    <property type="component" value="Unplaced"/>
</dbReference>
<keyword evidence="3" id="KW-1009">Hearing</keyword>
<feature type="compositionally biased region" description="Basic and acidic residues" evidence="6">
    <location>
        <begin position="473"/>
        <end position="485"/>
    </location>
</feature>
<evidence type="ECO:0000256" key="5">
    <source>
        <dbReference type="PROSITE-ProRule" id="PRU00023"/>
    </source>
</evidence>
<feature type="repeat" description="ANK" evidence="5">
    <location>
        <begin position="166"/>
        <end position="198"/>
    </location>
</feature>
<evidence type="ECO:0000313" key="7">
    <source>
        <dbReference type="Proteomes" id="UP000515135"/>
    </source>
</evidence>
<feature type="region of interest" description="Disordered" evidence="6">
    <location>
        <begin position="393"/>
        <end position="543"/>
    </location>
</feature>
<sequence length="543" mass="58903">MRDRVTGPQARAIFVPHTLRGHGLLHQAVYDSVATLRTCDDTFLHGELATLCPVSIPRLTRRKMALERALLASKTGDEVALQQLHLSGALHDGVADEFGATCVHHAARTGQLSSLKYLVQTARLSSAKKAKNGASPAHDAAATGQLPCLQWLLKFSGCNVRDRDTSGATVLHLAARFGHLPVLQWLVTEGCDLQDTAGHGVTALHFAAANGDVECLKYLLKQAPSLVNAPADNGTTPVYFAIQEGHLSCAEHLVTGGANVHHQAGDGMRPVHAAAQMGHLNILIWLVNDQDALPTERDNDGATPIHFASSRGHAKVVSWLLLHGGKCEKDNLGGTPMHDAAEHGQLECLKVLVEAGEDVHGQDHDGFTPADLAEECGHTVCAKYLRTVMKEKPRRLSAPSIAKQPQRRRESMRENTKPVHGEPVRASALVGVSEENDSPEHVYQNDDNGEYEDVLVPPRDKPAPTQLVTADVHSGRKKDSGEHQEPYPPIPPPDYDMDDQPPPVDRDAQPVFIPPPPPDKPPPAIPERKYSEEEKKKQVGFAM</sequence>
<dbReference type="OrthoDB" id="10261302at2759"/>
<dbReference type="RefSeq" id="XP_019647016.1">
    <property type="nucleotide sequence ID" value="XM_019791457.1"/>
</dbReference>
<organism evidence="7 8">
    <name type="scientific">Branchiostoma belcheri</name>
    <name type="common">Amphioxus</name>
    <dbReference type="NCBI Taxonomy" id="7741"/>
    <lineage>
        <taxon>Eukaryota</taxon>
        <taxon>Metazoa</taxon>
        <taxon>Chordata</taxon>
        <taxon>Cephalochordata</taxon>
        <taxon>Leptocardii</taxon>
        <taxon>Amphioxiformes</taxon>
        <taxon>Branchiostomatidae</taxon>
        <taxon>Branchiostoma</taxon>
    </lineage>
</organism>
<dbReference type="InterPro" id="IPR036770">
    <property type="entry name" value="Ankyrin_rpt-contain_sf"/>
</dbReference>
<feature type="compositionally biased region" description="Basic and acidic residues" evidence="6">
    <location>
        <begin position="526"/>
        <end position="537"/>
    </location>
</feature>
<feature type="repeat" description="ANK" evidence="5">
    <location>
        <begin position="199"/>
        <end position="221"/>
    </location>
</feature>
<keyword evidence="4 5" id="KW-0040">ANK repeat</keyword>
<feature type="repeat" description="ANK" evidence="5">
    <location>
        <begin position="233"/>
        <end position="265"/>
    </location>
</feature>
<evidence type="ECO:0000256" key="1">
    <source>
        <dbReference type="ARBA" id="ARBA00004645"/>
    </source>
</evidence>
<dbReference type="GO" id="GO:0051015">
    <property type="term" value="F:actin filament binding"/>
    <property type="evidence" value="ECO:0007669"/>
    <property type="project" value="TreeGrafter"/>
</dbReference>
<keyword evidence="2" id="KW-0677">Repeat</keyword>
<feature type="compositionally biased region" description="Basic and acidic residues" evidence="6">
    <location>
        <begin position="407"/>
        <end position="423"/>
    </location>
</feature>
<dbReference type="GeneID" id="109487468"/>
<dbReference type="KEGG" id="bbel:109487468"/>
<evidence type="ECO:0000256" key="4">
    <source>
        <dbReference type="ARBA" id="ARBA00023043"/>
    </source>
</evidence>
<dbReference type="SMART" id="SM00248">
    <property type="entry name" value="ANK"/>
    <property type="match status" value="9"/>
</dbReference>
<dbReference type="SUPFAM" id="SSF48403">
    <property type="entry name" value="Ankyrin repeat"/>
    <property type="match status" value="1"/>
</dbReference>
<dbReference type="GO" id="GO:0007605">
    <property type="term" value="P:sensory perception of sound"/>
    <property type="evidence" value="ECO:0007669"/>
    <property type="project" value="UniProtKB-KW"/>
</dbReference>
<dbReference type="InterPro" id="IPR002110">
    <property type="entry name" value="Ankyrin_rpt"/>
</dbReference>
<protein>
    <submittedName>
        <fullName evidence="8">Espin-like</fullName>
    </submittedName>
</protein>
<evidence type="ECO:0000256" key="2">
    <source>
        <dbReference type="ARBA" id="ARBA00022737"/>
    </source>
</evidence>
<dbReference type="Pfam" id="PF12796">
    <property type="entry name" value="Ank_2"/>
    <property type="match status" value="3"/>
</dbReference>
<feature type="repeat" description="ANK" evidence="5">
    <location>
        <begin position="300"/>
        <end position="332"/>
    </location>
</feature>
<dbReference type="PROSITE" id="PS50088">
    <property type="entry name" value="ANK_REPEAT"/>
    <property type="match status" value="5"/>
</dbReference>
<dbReference type="InterPro" id="IPR052420">
    <property type="entry name" value="Espin/Espin-like"/>
</dbReference>
<reference evidence="8" key="1">
    <citation type="submission" date="2025-08" db="UniProtKB">
        <authorList>
            <consortium name="RefSeq"/>
        </authorList>
    </citation>
    <scope>IDENTIFICATION</scope>
    <source>
        <tissue evidence="8">Gonad</tissue>
    </source>
</reference>
<keyword evidence="7" id="KW-1185">Reference proteome</keyword>
<dbReference type="Gene3D" id="1.25.40.20">
    <property type="entry name" value="Ankyrin repeat-containing domain"/>
    <property type="match status" value="1"/>
</dbReference>
<evidence type="ECO:0000313" key="8">
    <source>
        <dbReference type="RefSeq" id="XP_019647016.1"/>
    </source>
</evidence>
<dbReference type="PANTHER" id="PTHR24153">
    <property type="entry name" value="ESPIN"/>
    <property type="match status" value="1"/>
</dbReference>
<feature type="compositionally biased region" description="Pro residues" evidence="6">
    <location>
        <begin position="512"/>
        <end position="525"/>
    </location>
</feature>
<comment type="subcellular location">
    <subcellularLocation>
        <location evidence="1">Cell projection</location>
        <location evidence="1">Stereocilium</location>
    </subcellularLocation>
</comment>
<dbReference type="GO" id="GO:0032420">
    <property type="term" value="C:stereocilium"/>
    <property type="evidence" value="ECO:0007669"/>
    <property type="project" value="UniProtKB-SubCell"/>
</dbReference>
<dbReference type="GO" id="GO:0051017">
    <property type="term" value="P:actin filament bundle assembly"/>
    <property type="evidence" value="ECO:0007669"/>
    <property type="project" value="TreeGrafter"/>
</dbReference>
<dbReference type="PROSITE" id="PS50297">
    <property type="entry name" value="ANK_REP_REGION"/>
    <property type="match status" value="5"/>
</dbReference>
<dbReference type="PANTHER" id="PTHR24153:SF8">
    <property type="entry name" value="FORKED, ISOFORM F"/>
    <property type="match status" value="1"/>
</dbReference>
<gene>
    <name evidence="8" type="primary">LOC109487468</name>
</gene>
<feature type="repeat" description="ANK" evidence="5">
    <location>
        <begin position="332"/>
        <end position="364"/>
    </location>
</feature>
<accession>A0A6P5AY31</accession>
<evidence type="ECO:0000256" key="3">
    <source>
        <dbReference type="ARBA" id="ARBA00022740"/>
    </source>
</evidence>